<dbReference type="AlphaFoldDB" id="A0AAW0FWY8"/>
<comment type="caution">
    <text evidence="2">The sequence shown here is derived from an EMBL/GenBank/DDBJ whole genome shotgun (WGS) entry which is preliminary data.</text>
</comment>
<organism evidence="2 3">
    <name type="scientific">Cerrena zonata</name>
    <dbReference type="NCBI Taxonomy" id="2478898"/>
    <lineage>
        <taxon>Eukaryota</taxon>
        <taxon>Fungi</taxon>
        <taxon>Dikarya</taxon>
        <taxon>Basidiomycota</taxon>
        <taxon>Agaricomycotina</taxon>
        <taxon>Agaricomycetes</taxon>
        <taxon>Polyporales</taxon>
        <taxon>Cerrenaceae</taxon>
        <taxon>Cerrena</taxon>
    </lineage>
</organism>
<proteinExistence type="predicted"/>
<protein>
    <submittedName>
        <fullName evidence="2">Uncharacterized protein</fullName>
    </submittedName>
</protein>
<keyword evidence="1" id="KW-0732">Signal</keyword>
<accession>A0AAW0FWY8</accession>
<reference evidence="2 3" key="1">
    <citation type="submission" date="2022-09" db="EMBL/GenBank/DDBJ databases">
        <authorList>
            <person name="Palmer J.M."/>
        </authorList>
    </citation>
    <scope>NUCLEOTIDE SEQUENCE [LARGE SCALE GENOMIC DNA]</scope>
    <source>
        <strain evidence="2 3">DSM 7382</strain>
    </source>
</reference>
<gene>
    <name evidence="2" type="ORF">QCA50_013213</name>
</gene>
<feature type="signal peptide" evidence="1">
    <location>
        <begin position="1"/>
        <end position="17"/>
    </location>
</feature>
<name>A0AAW0FWY8_9APHY</name>
<dbReference type="Proteomes" id="UP001385951">
    <property type="component" value="Unassembled WGS sequence"/>
</dbReference>
<evidence type="ECO:0000313" key="2">
    <source>
        <dbReference type="EMBL" id="KAK7683837.1"/>
    </source>
</evidence>
<sequence>MKFTLVAALALGTTAYATPSLFEARQSTCSISSGCNCFTGTITVLGAAIPVDTCTGDEKCEAAQSPVAGTSATPLGNAVFSIAEGACST</sequence>
<evidence type="ECO:0000313" key="3">
    <source>
        <dbReference type="Proteomes" id="UP001385951"/>
    </source>
</evidence>
<dbReference type="EMBL" id="JASBNA010000029">
    <property type="protein sequence ID" value="KAK7683837.1"/>
    <property type="molecule type" value="Genomic_DNA"/>
</dbReference>
<keyword evidence="3" id="KW-1185">Reference proteome</keyword>
<evidence type="ECO:0000256" key="1">
    <source>
        <dbReference type="SAM" id="SignalP"/>
    </source>
</evidence>
<feature type="chain" id="PRO_5043754494" evidence="1">
    <location>
        <begin position="18"/>
        <end position="89"/>
    </location>
</feature>